<feature type="repeat" description="ANK" evidence="3">
    <location>
        <begin position="170"/>
        <end position="203"/>
    </location>
</feature>
<dbReference type="Gene3D" id="1.25.40.20">
    <property type="entry name" value="Ankyrin repeat-containing domain"/>
    <property type="match status" value="1"/>
</dbReference>
<comment type="caution">
    <text evidence="5">The sequence shown here is derived from an EMBL/GenBank/DDBJ whole genome shotgun (WGS) entry which is preliminary data.</text>
</comment>
<dbReference type="InterPro" id="IPR000210">
    <property type="entry name" value="BTB/POZ_dom"/>
</dbReference>
<dbReference type="InterPro" id="IPR002110">
    <property type="entry name" value="Ankyrin_rpt"/>
</dbReference>
<dbReference type="Pfam" id="PF12796">
    <property type="entry name" value="Ank_2"/>
    <property type="match status" value="2"/>
</dbReference>
<dbReference type="Gene3D" id="3.30.710.10">
    <property type="entry name" value="Potassium Channel Kv1.1, Chain A"/>
    <property type="match status" value="1"/>
</dbReference>
<evidence type="ECO:0000256" key="2">
    <source>
        <dbReference type="ARBA" id="ARBA00023043"/>
    </source>
</evidence>
<dbReference type="EMBL" id="JANTQA010000026">
    <property type="protein sequence ID" value="KAJ3442754.1"/>
    <property type="molecule type" value="Genomic_DNA"/>
</dbReference>
<evidence type="ECO:0000259" key="4">
    <source>
        <dbReference type="PROSITE" id="PS50097"/>
    </source>
</evidence>
<dbReference type="Pfam" id="PF00651">
    <property type="entry name" value="BTB"/>
    <property type="match status" value="1"/>
</dbReference>
<feature type="domain" description="BTB" evidence="4">
    <location>
        <begin position="509"/>
        <end position="575"/>
    </location>
</feature>
<name>A0AAV7ZL85_9EUKA</name>
<dbReference type="PANTHER" id="PTHR24198">
    <property type="entry name" value="ANKYRIN REPEAT AND PROTEIN KINASE DOMAIN-CONTAINING PROTEIN"/>
    <property type="match status" value="1"/>
</dbReference>
<accession>A0AAV7ZL85</accession>
<dbReference type="Pfam" id="PF00023">
    <property type="entry name" value="Ank"/>
    <property type="match status" value="1"/>
</dbReference>
<keyword evidence="2 3" id="KW-0040">ANK repeat</keyword>
<gene>
    <name evidence="5" type="ORF">M0812_12499</name>
</gene>
<evidence type="ECO:0000256" key="3">
    <source>
        <dbReference type="PROSITE-ProRule" id="PRU00023"/>
    </source>
</evidence>
<dbReference type="PROSITE" id="PS50088">
    <property type="entry name" value="ANK_REPEAT"/>
    <property type="match status" value="1"/>
</dbReference>
<protein>
    <submittedName>
        <fullName evidence="5">Ankyrin repeat-containing protein</fullName>
    </submittedName>
</protein>
<sequence>MKSLITALELNNIEKLNEAINEGFPENSFTGGTNPLHLATWYSCDEEIFDKLAKMGLSPLTNEPDDTGKTCLQYAALRGSKLHVWEWLLENNGDPNIGIDSDYPVLSTSISSKLSHEIISLLLSKDAKYNINKEDQNSLLHLAIGCGSEINTLKEIINKFPEQVHHVNKMGLTPFLMACKKKSTFEVIKLLIESGSKVDVISKIKNTCLHYLCKTKPDPKIIEIVLKLGVNPNLENMGKRTCLHLAIMNNACSDAIGMLLIHGADPSLCDSFKQTALHYSYRSNLEAVGVLLKHKKADVTSLNVWLDTPLYVCILNQADTQILLLLLRAGSDPNFIGNNGNNSIHLLIESEYPIEAYILFLKYNAKMTITNKEGFTPINQLPFELRSIHDHMYCLRGDLLLLLKLNLGDSLIQCSDSIKINFFKAILLQRTNSQDLNSLISILEKHNFETVNNFLKYIYGGLLPAESELKKEIVQLGTQLGLKEKDFEGDLYQKLLDDLSRLRENEETMDFKIVVQNKTFPIHKFILLARSKLLLGLEMSSKAPLSQYQETKDFPPQVINHLINFLYTQDMEIKYSSEIKNQMKIAISHYLLNPNNVLSQLLK</sequence>
<evidence type="ECO:0000256" key="1">
    <source>
        <dbReference type="ARBA" id="ARBA00022737"/>
    </source>
</evidence>
<dbReference type="InterPro" id="IPR036770">
    <property type="entry name" value="Ankyrin_rpt-contain_sf"/>
</dbReference>
<dbReference type="SUPFAM" id="SSF54695">
    <property type="entry name" value="POZ domain"/>
    <property type="match status" value="1"/>
</dbReference>
<dbReference type="InterPro" id="IPR011333">
    <property type="entry name" value="SKP1/BTB/POZ_sf"/>
</dbReference>
<evidence type="ECO:0000313" key="6">
    <source>
        <dbReference type="Proteomes" id="UP001146793"/>
    </source>
</evidence>
<reference evidence="5" key="1">
    <citation type="submission" date="2022-08" db="EMBL/GenBank/DDBJ databases">
        <title>Novel sulphate-reducing endosymbionts in the free-living metamonad Anaeramoeba.</title>
        <authorList>
            <person name="Jerlstrom-Hultqvist J."/>
            <person name="Cepicka I."/>
            <person name="Gallot-Lavallee L."/>
            <person name="Salas-Leiva D."/>
            <person name="Curtis B.A."/>
            <person name="Zahonova K."/>
            <person name="Pipaliya S."/>
            <person name="Dacks J."/>
            <person name="Roger A.J."/>
        </authorList>
    </citation>
    <scope>NUCLEOTIDE SEQUENCE</scope>
    <source>
        <strain evidence="5">Busselton2</strain>
    </source>
</reference>
<organism evidence="5 6">
    <name type="scientific">Anaeramoeba flamelloides</name>
    <dbReference type="NCBI Taxonomy" id="1746091"/>
    <lineage>
        <taxon>Eukaryota</taxon>
        <taxon>Metamonada</taxon>
        <taxon>Anaeramoebidae</taxon>
        <taxon>Anaeramoeba</taxon>
    </lineage>
</organism>
<proteinExistence type="predicted"/>
<dbReference type="PANTHER" id="PTHR24198:SF165">
    <property type="entry name" value="ANKYRIN REPEAT-CONTAINING PROTEIN-RELATED"/>
    <property type="match status" value="1"/>
</dbReference>
<dbReference type="SMART" id="SM00248">
    <property type="entry name" value="ANK"/>
    <property type="match status" value="10"/>
</dbReference>
<dbReference type="Proteomes" id="UP001146793">
    <property type="component" value="Unassembled WGS sequence"/>
</dbReference>
<dbReference type="PROSITE" id="PS50097">
    <property type="entry name" value="BTB"/>
    <property type="match status" value="1"/>
</dbReference>
<dbReference type="SUPFAM" id="SSF48403">
    <property type="entry name" value="Ankyrin repeat"/>
    <property type="match status" value="2"/>
</dbReference>
<evidence type="ECO:0000313" key="5">
    <source>
        <dbReference type="EMBL" id="KAJ3442754.1"/>
    </source>
</evidence>
<dbReference type="AlphaFoldDB" id="A0AAV7ZL85"/>
<keyword evidence="1" id="KW-0677">Repeat</keyword>